<dbReference type="AlphaFoldDB" id="A0A8K0JL62"/>
<gene>
    <name evidence="2" type="ORF">FFLO_03189</name>
</gene>
<organism evidence="2 3">
    <name type="scientific">Filobasidium floriforme</name>
    <dbReference type="NCBI Taxonomy" id="5210"/>
    <lineage>
        <taxon>Eukaryota</taxon>
        <taxon>Fungi</taxon>
        <taxon>Dikarya</taxon>
        <taxon>Basidiomycota</taxon>
        <taxon>Agaricomycotina</taxon>
        <taxon>Tremellomycetes</taxon>
        <taxon>Filobasidiales</taxon>
        <taxon>Filobasidiaceae</taxon>
        <taxon>Filobasidium</taxon>
    </lineage>
</organism>
<reference evidence="2" key="1">
    <citation type="submission" date="2020-04" db="EMBL/GenBank/DDBJ databases">
        <title>Analysis of mating type loci in Filobasidium floriforme.</title>
        <authorList>
            <person name="Nowrousian M."/>
        </authorList>
    </citation>
    <scope>NUCLEOTIDE SEQUENCE</scope>
    <source>
        <strain evidence="2">CBS 6242</strain>
    </source>
</reference>
<dbReference type="EMBL" id="JABELV010000057">
    <property type="protein sequence ID" value="KAG7548897.1"/>
    <property type="molecule type" value="Genomic_DNA"/>
</dbReference>
<feature type="region of interest" description="Disordered" evidence="1">
    <location>
        <begin position="1"/>
        <end position="93"/>
    </location>
</feature>
<protein>
    <submittedName>
        <fullName evidence="2">Uncharacterized protein</fullName>
    </submittedName>
</protein>
<feature type="region of interest" description="Disordered" evidence="1">
    <location>
        <begin position="146"/>
        <end position="175"/>
    </location>
</feature>
<keyword evidence="3" id="KW-1185">Reference proteome</keyword>
<feature type="compositionally biased region" description="Basic residues" evidence="1">
    <location>
        <begin position="151"/>
        <end position="161"/>
    </location>
</feature>
<name>A0A8K0JL62_9TREE</name>
<dbReference type="OrthoDB" id="2560792at2759"/>
<evidence type="ECO:0000313" key="3">
    <source>
        <dbReference type="Proteomes" id="UP000812966"/>
    </source>
</evidence>
<dbReference type="Proteomes" id="UP000812966">
    <property type="component" value="Unassembled WGS sequence"/>
</dbReference>
<feature type="compositionally biased region" description="Polar residues" evidence="1">
    <location>
        <begin position="1"/>
        <end position="12"/>
    </location>
</feature>
<proteinExistence type="predicted"/>
<comment type="caution">
    <text evidence="2">The sequence shown here is derived from an EMBL/GenBank/DDBJ whole genome shotgun (WGS) entry which is preliminary data.</text>
</comment>
<evidence type="ECO:0000256" key="1">
    <source>
        <dbReference type="SAM" id="MobiDB-lite"/>
    </source>
</evidence>
<accession>A0A8K0JL62</accession>
<evidence type="ECO:0000313" key="2">
    <source>
        <dbReference type="EMBL" id="KAG7548897.1"/>
    </source>
</evidence>
<sequence length="175" mass="18039">MNSGSLSVSNPKVQEDDLTYGDQPTGPGESAENPGGVFPQVAPEPAGSAKQNRVDQPMTGGVAGGSQAEAVPQAAGGVPGTGGPSDTATDPRVVFSNPMMFSELMIKIDHSLTEAINAIEDESGSGLSDVGRALQEKFKGWRQEVDDMRRGKPVASKHGHSVTKTDGGEGGLYTD</sequence>